<gene>
    <name evidence="2" type="ORF">HALOF300_00367</name>
</gene>
<dbReference type="AlphaFoldDB" id="A0A7M4DE27"/>
<feature type="transmembrane region" description="Helical" evidence="1">
    <location>
        <begin position="270"/>
        <end position="289"/>
    </location>
</feature>
<reference evidence="2 3" key="1">
    <citation type="submission" date="2019-11" db="EMBL/GenBank/DDBJ databases">
        <authorList>
            <person name="Criscuolo A."/>
        </authorList>
    </citation>
    <scope>NUCLEOTIDE SEQUENCE [LARGE SCALE GENOMIC DNA]</scope>
    <source>
        <strain evidence="2">CIP111667</strain>
    </source>
</reference>
<evidence type="ECO:0008006" key="4">
    <source>
        <dbReference type="Google" id="ProtNLM"/>
    </source>
</evidence>
<keyword evidence="1" id="KW-1133">Transmembrane helix</keyword>
<feature type="transmembrane region" description="Helical" evidence="1">
    <location>
        <begin position="25"/>
        <end position="45"/>
    </location>
</feature>
<feature type="transmembrane region" description="Helical" evidence="1">
    <location>
        <begin position="185"/>
        <end position="205"/>
    </location>
</feature>
<name>A0A7M4DE27_9MICO</name>
<evidence type="ECO:0000313" key="3">
    <source>
        <dbReference type="Proteomes" id="UP000419743"/>
    </source>
</evidence>
<dbReference type="RefSeq" id="WP_156738937.1">
    <property type="nucleotide sequence ID" value="NZ_CACRYJ010000006.1"/>
</dbReference>
<dbReference type="EMBL" id="CACRYJ010000006">
    <property type="protein sequence ID" value="VZO35141.1"/>
    <property type="molecule type" value="Genomic_DNA"/>
</dbReference>
<sequence>MTTLAPAPDVDAPRLPTPPTQMGRVLTLALVVAAAVGVLVLAFSWPAVTAAPRDVPIAAIGPAPAIDALRATADEAQPGALELIPASDREAAVAAIEAREVYGAVILGEQPEVLTSSAASAATHQLLTGIAAQIQDQLTGAAFAALHEAAASGAPVADAAPPSVTVTDVVPLSADDPRGTGLTAAMFPLVLGGLAGGIAISLGVVGPLRRVVAVVAYAGAGGLLLTGILQSWFGSLQGDWWLNAGVIALALAAIAAPITGFVAILGRGGVALGAVLMMLVANPISGVAVPPEFLPWHWGAIGQWFPPGASGTLLRDVSYFPAADTGAAWLALGLWAGVGALLSFAGHVRTAAVPANGASAVGH</sequence>
<feature type="transmembrane region" description="Helical" evidence="1">
    <location>
        <begin position="240"/>
        <end position="263"/>
    </location>
</feature>
<dbReference type="Proteomes" id="UP000419743">
    <property type="component" value="Unassembled WGS sequence"/>
</dbReference>
<feature type="transmembrane region" description="Helical" evidence="1">
    <location>
        <begin position="212"/>
        <end position="234"/>
    </location>
</feature>
<feature type="transmembrane region" description="Helical" evidence="1">
    <location>
        <begin position="326"/>
        <end position="345"/>
    </location>
</feature>
<evidence type="ECO:0000313" key="2">
    <source>
        <dbReference type="EMBL" id="VZO35141.1"/>
    </source>
</evidence>
<keyword evidence="1" id="KW-0812">Transmembrane</keyword>
<proteinExistence type="predicted"/>
<organism evidence="2 3">
    <name type="scientific">Occultella aeris</name>
    <dbReference type="NCBI Taxonomy" id="2761496"/>
    <lineage>
        <taxon>Bacteria</taxon>
        <taxon>Bacillati</taxon>
        <taxon>Actinomycetota</taxon>
        <taxon>Actinomycetes</taxon>
        <taxon>Micrococcales</taxon>
        <taxon>Ruaniaceae</taxon>
        <taxon>Occultella</taxon>
    </lineage>
</organism>
<keyword evidence="1" id="KW-0472">Membrane</keyword>
<protein>
    <recommendedName>
        <fullName evidence="4">ABC transporter permease</fullName>
    </recommendedName>
</protein>
<keyword evidence="3" id="KW-1185">Reference proteome</keyword>
<comment type="caution">
    <text evidence="2">The sequence shown here is derived from an EMBL/GenBank/DDBJ whole genome shotgun (WGS) entry which is preliminary data.</text>
</comment>
<accession>A0A7M4DE27</accession>
<evidence type="ECO:0000256" key="1">
    <source>
        <dbReference type="SAM" id="Phobius"/>
    </source>
</evidence>